<dbReference type="InterPro" id="IPR036551">
    <property type="entry name" value="Flavin_trans-like"/>
</dbReference>
<protein>
    <submittedName>
        <fullName evidence="2">Dipicolinate synthase subunit B</fullName>
    </submittedName>
</protein>
<dbReference type="Gene3D" id="3.40.50.1950">
    <property type="entry name" value="Flavin prenyltransferase-like"/>
    <property type="match status" value="1"/>
</dbReference>
<evidence type="ECO:0000313" key="3">
    <source>
        <dbReference type="Proteomes" id="UP001529340"/>
    </source>
</evidence>
<dbReference type="NCBIfam" id="NF006161">
    <property type="entry name" value="PRK08305.1"/>
    <property type="match status" value="1"/>
</dbReference>
<accession>A0ABT7UET3</accession>
<evidence type="ECO:0000259" key="1">
    <source>
        <dbReference type="Pfam" id="PF02441"/>
    </source>
</evidence>
<reference evidence="2" key="2">
    <citation type="submission" date="2023-06" db="EMBL/GenBank/DDBJ databases">
        <authorList>
            <person name="Zeman M."/>
            <person name="Kubasova T."/>
            <person name="Jahodarova E."/>
            <person name="Nykrynova M."/>
            <person name="Rychlik I."/>
        </authorList>
    </citation>
    <scope>NUCLEOTIDE SEQUENCE</scope>
    <source>
        <strain evidence="2">ET39</strain>
    </source>
</reference>
<name>A0ABT7UET3_9FIRM</name>
<dbReference type="SUPFAM" id="SSF52507">
    <property type="entry name" value="Homo-oligomeric flavin-containing Cys decarboxylases, HFCD"/>
    <property type="match status" value="1"/>
</dbReference>
<feature type="domain" description="Flavoprotein" evidence="1">
    <location>
        <begin position="4"/>
        <end position="169"/>
    </location>
</feature>
<reference evidence="2" key="1">
    <citation type="submission" date="2023-06" db="EMBL/GenBank/DDBJ databases">
        <title>Identification and characterization of horizontal gene transfer across gut microbiota members of farm animals based on homology search.</title>
        <authorList>
            <person name="Schwarzerova J."/>
            <person name="Nykrynova M."/>
            <person name="Jureckova K."/>
            <person name="Cejkova D."/>
            <person name="Rychlik I."/>
        </authorList>
    </citation>
    <scope>NUCLEOTIDE SEQUENCE</scope>
    <source>
        <strain evidence="2">ET39</strain>
    </source>
</reference>
<evidence type="ECO:0000313" key="2">
    <source>
        <dbReference type="EMBL" id="MDM8158109.1"/>
    </source>
</evidence>
<comment type="caution">
    <text evidence="2">The sequence shown here is derived from an EMBL/GenBank/DDBJ whole genome shotgun (WGS) entry which is preliminary data.</text>
</comment>
<dbReference type="Proteomes" id="UP001529340">
    <property type="component" value="Unassembled WGS sequence"/>
</dbReference>
<gene>
    <name evidence="2" type="ORF">QUV96_10775</name>
</gene>
<proteinExistence type="predicted"/>
<dbReference type="RefSeq" id="WP_289608535.1">
    <property type="nucleotide sequence ID" value="NZ_JAUDCG010000077.1"/>
</dbReference>
<sequence>MSKKQILFGICGSFCNHARVLHELYWLKDTYDLHFVISEHVAAASTRFFKNTEFRAELEQLSDAAIIDSITESEKIGPKNCYDLMVIAPATANTIAKLVNGIYDTSVTLAAKAMQRNDRPLLVGLSTNDFIGISGANLLRYVSRKNIYTLPMRQDDVVHKPRSASACFDQLREGIEAALQGEQLQPIFREAL</sequence>
<dbReference type="InterPro" id="IPR003382">
    <property type="entry name" value="Flavoprotein"/>
</dbReference>
<dbReference type="Pfam" id="PF02441">
    <property type="entry name" value="Flavoprotein"/>
    <property type="match status" value="1"/>
</dbReference>
<keyword evidence="3" id="KW-1185">Reference proteome</keyword>
<organism evidence="2 3">
    <name type="scientific">Amedibacillus dolichus</name>
    <dbReference type="NCBI Taxonomy" id="31971"/>
    <lineage>
        <taxon>Bacteria</taxon>
        <taxon>Bacillati</taxon>
        <taxon>Bacillota</taxon>
        <taxon>Erysipelotrichia</taxon>
        <taxon>Erysipelotrichales</taxon>
        <taxon>Erysipelotrichaceae</taxon>
        <taxon>Amedibacillus</taxon>
    </lineage>
</organism>
<dbReference type="EMBL" id="JAUDCG010000077">
    <property type="protein sequence ID" value="MDM8158109.1"/>
    <property type="molecule type" value="Genomic_DNA"/>
</dbReference>